<feature type="binding site" evidence="7">
    <location>
        <position position="87"/>
    </location>
    <ligand>
        <name>Zn(2+)</name>
        <dbReference type="ChEBI" id="CHEBI:29105"/>
    </ligand>
</feature>
<dbReference type="GeneID" id="77469894"/>
<evidence type="ECO:0000313" key="9">
    <source>
        <dbReference type="EMBL" id="PST41595.1"/>
    </source>
</evidence>
<dbReference type="GO" id="GO:0000976">
    <property type="term" value="F:transcription cis-regulatory region binding"/>
    <property type="evidence" value="ECO:0007669"/>
    <property type="project" value="TreeGrafter"/>
</dbReference>
<reference evidence="10" key="1">
    <citation type="submission" date="2018-03" db="EMBL/GenBank/DDBJ databases">
        <title>Lachnoclostridium SNUG30370 gen.nov., sp.nov., isolated from human faeces.</title>
        <authorList>
            <person name="Seo B."/>
            <person name="Jeon K."/>
            <person name="Ko G."/>
        </authorList>
    </citation>
    <scope>NUCLEOTIDE SEQUENCE [LARGE SCALE GENOMIC DNA]</scope>
    <source>
        <strain evidence="10">SNUG30370</strain>
    </source>
</reference>
<keyword evidence="4" id="KW-0805">Transcription regulation</keyword>
<dbReference type="GO" id="GO:0003700">
    <property type="term" value="F:DNA-binding transcription factor activity"/>
    <property type="evidence" value="ECO:0007669"/>
    <property type="project" value="InterPro"/>
</dbReference>
<reference evidence="9" key="2">
    <citation type="journal article" date="2019" name="Int. J. Syst. Evol. Microbiol.">
        <title>Faecalibacillus intestinalis gen. nov., sp. nov. and Faecalibacillus faecis sp. nov., isolated from human faeces.</title>
        <authorList>
            <person name="Seo B."/>
            <person name="Jeon K."/>
            <person name="Baek I."/>
            <person name="Lee Y.M."/>
            <person name="Baek K."/>
            <person name="Ko G."/>
        </authorList>
    </citation>
    <scope>NUCLEOTIDE SEQUENCE</scope>
    <source>
        <strain evidence="9">SNUG30370</strain>
    </source>
</reference>
<feature type="binding site" evidence="7">
    <location>
        <position position="127"/>
    </location>
    <ligand>
        <name>Zn(2+)</name>
        <dbReference type="ChEBI" id="CHEBI:29105"/>
    </ligand>
</feature>
<proteinExistence type="inferred from homology"/>
<keyword evidence="5" id="KW-0238">DNA-binding</keyword>
<keyword evidence="7" id="KW-0479">Metal-binding</keyword>
<dbReference type="PANTHER" id="PTHR33202">
    <property type="entry name" value="ZINC UPTAKE REGULATION PROTEIN"/>
    <property type="match status" value="1"/>
</dbReference>
<evidence type="ECO:0000256" key="1">
    <source>
        <dbReference type="ARBA" id="ARBA00007957"/>
    </source>
</evidence>
<dbReference type="PANTHER" id="PTHR33202:SF7">
    <property type="entry name" value="FERRIC UPTAKE REGULATION PROTEIN"/>
    <property type="match status" value="1"/>
</dbReference>
<dbReference type="RefSeq" id="WP_106987130.1">
    <property type="nucleotide sequence ID" value="NZ_DAWBWI010000359.1"/>
</dbReference>
<sequence length="134" mass="15737">MKYKTKASKLIKQYTDQHSDQSFTAHHLYEYIVEQGQAVNLSTIYRNLDQFVDEGILTKFKTGHNDVFMYRVNQDVFHCHEHLHLQCCKCGKIIHVESGLMKKLVNTLENDYHFYLECDASTISGLCKECREKQ</sequence>
<dbReference type="GO" id="GO:0045892">
    <property type="term" value="P:negative regulation of DNA-templated transcription"/>
    <property type="evidence" value="ECO:0007669"/>
    <property type="project" value="TreeGrafter"/>
</dbReference>
<gene>
    <name evidence="9" type="ORF">C7U55_02080</name>
    <name evidence="8" type="ORF">LJD69_01605</name>
</gene>
<dbReference type="InterPro" id="IPR002481">
    <property type="entry name" value="FUR"/>
</dbReference>
<dbReference type="Gene3D" id="1.10.10.10">
    <property type="entry name" value="Winged helix-like DNA-binding domain superfamily/Winged helix DNA-binding domain"/>
    <property type="match status" value="1"/>
</dbReference>
<keyword evidence="2" id="KW-0678">Repressor</keyword>
<name>A0A2T3G207_9FIRM</name>
<dbReference type="Gene3D" id="3.30.1490.190">
    <property type="match status" value="1"/>
</dbReference>
<dbReference type="EMBL" id="PYLP01000002">
    <property type="protein sequence ID" value="PST41595.1"/>
    <property type="molecule type" value="Genomic_DNA"/>
</dbReference>
<dbReference type="InterPro" id="IPR043135">
    <property type="entry name" value="Fur_C"/>
</dbReference>
<keyword evidence="10" id="KW-1185">Reference proteome</keyword>
<evidence type="ECO:0000256" key="7">
    <source>
        <dbReference type="PIRSR" id="PIRSR602481-1"/>
    </source>
</evidence>
<comment type="cofactor">
    <cofactor evidence="7">
        <name>Zn(2+)</name>
        <dbReference type="ChEBI" id="CHEBI:29105"/>
    </cofactor>
    <text evidence="7">Binds 1 zinc ion per subunit.</text>
</comment>
<reference evidence="8" key="3">
    <citation type="submission" date="2021-10" db="EMBL/GenBank/DDBJ databases">
        <title>Collection of gut derived symbiotic bacterial strains cultured from healthy donors.</title>
        <authorList>
            <person name="Lin H."/>
            <person name="Littmann E."/>
            <person name="Kohout C."/>
            <person name="Pamer E.G."/>
        </authorList>
    </citation>
    <scope>NUCLEOTIDE SEQUENCE</scope>
    <source>
        <strain evidence="8">DFI.4.48</strain>
    </source>
</reference>
<feature type="binding site" evidence="7">
    <location>
        <position position="90"/>
    </location>
    <ligand>
        <name>Zn(2+)</name>
        <dbReference type="ChEBI" id="CHEBI:29105"/>
    </ligand>
</feature>
<evidence type="ECO:0000313" key="8">
    <source>
        <dbReference type="EMBL" id="MCB8609288.1"/>
    </source>
</evidence>
<comment type="similarity">
    <text evidence="1">Belongs to the Fur family.</text>
</comment>
<comment type="caution">
    <text evidence="9">The sequence shown here is derived from an EMBL/GenBank/DDBJ whole genome shotgun (WGS) entry which is preliminary data.</text>
</comment>
<dbReference type="Proteomes" id="UP001198439">
    <property type="component" value="Unassembled WGS sequence"/>
</dbReference>
<dbReference type="Pfam" id="PF01475">
    <property type="entry name" value="FUR"/>
    <property type="match status" value="1"/>
</dbReference>
<dbReference type="AlphaFoldDB" id="A0A2T3G207"/>
<dbReference type="EMBL" id="JAJDKZ010000003">
    <property type="protein sequence ID" value="MCB8609288.1"/>
    <property type="molecule type" value="Genomic_DNA"/>
</dbReference>
<evidence type="ECO:0000256" key="4">
    <source>
        <dbReference type="ARBA" id="ARBA00023015"/>
    </source>
</evidence>
<keyword evidence="6" id="KW-0804">Transcription</keyword>
<evidence type="ECO:0000256" key="5">
    <source>
        <dbReference type="ARBA" id="ARBA00023125"/>
    </source>
</evidence>
<organism evidence="9 10">
    <name type="scientific">Faecalibacillus faecis</name>
    <dbReference type="NCBI Taxonomy" id="1982628"/>
    <lineage>
        <taxon>Bacteria</taxon>
        <taxon>Bacillati</taxon>
        <taxon>Bacillota</taxon>
        <taxon>Erysipelotrichia</taxon>
        <taxon>Erysipelotrichales</taxon>
        <taxon>Coprobacillaceae</taxon>
        <taxon>Faecalibacillus</taxon>
    </lineage>
</organism>
<dbReference type="Proteomes" id="UP000241201">
    <property type="component" value="Unassembled WGS sequence"/>
</dbReference>
<evidence type="ECO:0000256" key="3">
    <source>
        <dbReference type="ARBA" id="ARBA00022833"/>
    </source>
</evidence>
<evidence type="ECO:0000256" key="2">
    <source>
        <dbReference type="ARBA" id="ARBA00022491"/>
    </source>
</evidence>
<evidence type="ECO:0000313" key="10">
    <source>
        <dbReference type="Proteomes" id="UP000241201"/>
    </source>
</evidence>
<dbReference type="GO" id="GO:1900376">
    <property type="term" value="P:regulation of secondary metabolite biosynthetic process"/>
    <property type="evidence" value="ECO:0007669"/>
    <property type="project" value="TreeGrafter"/>
</dbReference>
<keyword evidence="3 7" id="KW-0862">Zinc</keyword>
<dbReference type="InterPro" id="IPR036388">
    <property type="entry name" value="WH-like_DNA-bd_sf"/>
</dbReference>
<accession>A0A2T3G207</accession>
<dbReference type="SUPFAM" id="SSF46785">
    <property type="entry name" value="Winged helix' DNA-binding domain"/>
    <property type="match status" value="1"/>
</dbReference>
<dbReference type="GO" id="GO:0008270">
    <property type="term" value="F:zinc ion binding"/>
    <property type="evidence" value="ECO:0007669"/>
    <property type="project" value="TreeGrafter"/>
</dbReference>
<evidence type="ECO:0000256" key="6">
    <source>
        <dbReference type="ARBA" id="ARBA00023163"/>
    </source>
</evidence>
<feature type="binding site" evidence="7">
    <location>
        <position position="130"/>
    </location>
    <ligand>
        <name>Zn(2+)</name>
        <dbReference type="ChEBI" id="CHEBI:29105"/>
    </ligand>
</feature>
<dbReference type="InterPro" id="IPR036390">
    <property type="entry name" value="WH_DNA-bd_sf"/>
</dbReference>
<protein>
    <submittedName>
        <fullName evidence="8">Transcriptional repressor</fullName>
    </submittedName>
</protein>